<feature type="region of interest" description="Disordered" evidence="1">
    <location>
        <begin position="55"/>
        <end position="120"/>
    </location>
</feature>
<dbReference type="AlphaFoldDB" id="A0A8H6DB78"/>
<name>A0A8H6DB78_9HYPO</name>
<evidence type="ECO:0000256" key="1">
    <source>
        <dbReference type="SAM" id="MobiDB-lite"/>
    </source>
</evidence>
<feature type="compositionally biased region" description="Basic and acidic residues" evidence="1">
    <location>
        <begin position="91"/>
        <end position="119"/>
    </location>
</feature>
<feature type="compositionally biased region" description="Basic and acidic residues" evidence="1">
    <location>
        <begin position="67"/>
        <end position="82"/>
    </location>
</feature>
<proteinExistence type="predicted"/>
<sequence>MPTTGLTRTLASMAFWDPGQDGFWVLAKERVHRTPLLLQQSEAVADRRLPFLRHLVHQEEAQNEDETAGRHNSNDADPERRSFPTAPTAVPDRDDYLQSAQDHRRDRDHEQDRPIEVRKVPPVLVLNSLEV</sequence>
<dbReference type="EMBL" id="JAAQPF010000261">
    <property type="protein sequence ID" value="KAF5708942.1"/>
    <property type="molecule type" value="Genomic_DNA"/>
</dbReference>
<keyword evidence="3" id="KW-1185">Reference proteome</keyword>
<reference evidence="2 3" key="1">
    <citation type="submission" date="2020-05" db="EMBL/GenBank/DDBJ databases">
        <title>Identification and distribution of gene clusters putatively required for synthesis of sphingolipid metabolism inhibitors in phylogenetically diverse species of the filamentous fungus Fusarium.</title>
        <authorList>
            <person name="Kim H.-S."/>
            <person name="Busman M."/>
            <person name="Brown D.W."/>
            <person name="Divon H."/>
            <person name="Uhlig S."/>
            <person name="Proctor R.H."/>
        </authorList>
    </citation>
    <scope>NUCLEOTIDE SEQUENCE [LARGE SCALE GENOMIC DNA]</scope>
    <source>
        <strain evidence="2 3">NRRL 26131</strain>
    </source>
</reference>
<accession>A0A8H6DB78</accession>
<evidence type="ECO:0000313" key="3">
    <source>
        <dbReference type="Proteomes" id="UP000532311"/>
    </source>
</evidence>
<organism evidence="2 3">
    <name type="scientific">Fusarium globosum</name>
    <dbReference type="NCBI Taxonomy" id="78864"/>
    <lineage>
        <taxon>Eukaryota</taxon>
        <taxon>Fungi</taxon>
        <taxon>Dikarya</taxon>
        <taxon>Ascomycota</taxon>
        <taxon>Pezizomycotina</taxon>
        <taxon>Sordariomycetes</taxon>
        <taxon>Hypocreomycetidae</taxon>
        <taxon>Hypocreales</taxon>
        <taxon>Nectriaceae</taxon>
        <taxon>Fusarium</taxon>
        <taxon>Fusarium fujikuroi species complex</taxon>
    </lineage>
</organism>
<gene>
    <name evidence="2" type="ORF">FGLOB1_6162</name>
</gene>
<comment type="caution">
    <text evidence="2">The sequence shown here is derived from an EMBL/GenBank/DDBJ whole genome shotgun (WGS) entry which is preliminary data.</text>
</comment>
<dbReference type="Proteomes" id="UP000532311">
    <property type="component" value="Unassembled WGS sequence"/>
</dbReference>
<evidence type="ECO:0000313" key="2">
    <source>
        <dbReference type="EMBL" id="KAF5708942.1"/>
    </source>
</evidence>
<protein>
    <submittedName>
        <fullName evidence="2">Uncharacterized protein</fullName>
    </submittedName>
</protein>